<dbReference type="AlphaFoldDB" id="A0A2B7Y243"/>
<name>A0A2B7Y243_POLH7</name>
<dbReference type="EMBL" id="PDNA01000084">
    <property type="protein sequence ID" value="PGH15265.1"/>
    <property type="molecule type" value="Genomic_DNA"/>
</dbReference>
<proteinExistence type="predicted"/>
<sequence>MTIKGETTSELKFVGPCGARDTEVVDAKKWIPQPVKLITIIITTSVLGLEAAAVYERLANAFAVLRDIDVKSFWIVEGFKYCGSGAWMIVWPNREAMVKFAGIQLKFLKELQNIVLVKEMFTIETEKDATATFWRYCLEDPAAIYKSKTQSCTRLIIFTYGKEIGMKEKVDLNIAARRYCSAVTEDMARRGLDAHFCGVTFGWQQGEGKKNTRRLVFLVTWDTDEAEKKFNNTPVDSAPATLGSITPNLFQTFLGPMLIPAACEMWTDVASLRQCVINWYQAQQEWALSPAGQRAIKDSKYVAKVGNLRKKT</sequence>
<evidence type="ECO:0000313" key="1">
    <source>
        <dbReference type="EMBL" id="PGH15265.1"/>
    </source>
</evidence>
<dbReference type="Proteomes" id="UP000224634">
    <property type="component" value="Unassembled WGS sequence"/>
</dbReference>
<protein>
    <submittedName>
        <fullName evidence="1">Uncharacterized protein</fullName>
    </submittedName>
</protein>
<accession>A0A2B7Y243</accession>
<keyword evidence="2" id="KW-1185">Reference proteome</keyword>
<reference evidence="1 2" key="1">
    <citation type="submission" date="2017-10" db="EMBL/GenBank/DDBJ databases">
        <title>Comparative genomics in systemic dimorphic fungi from Ajellomycetaceae.</title>
        <authorList>
            <person name="Munoz J.F."/>
            <person name="Mcewen J.G."/>
            <person name="Clay O.K."/>
            <person name="Cuomo C.A."/>
        </authorList>
    </citation>
    <scope>NUCLEOTIDE SEQUENCE [LARGE SCALE GENOMIC DNA]</scope>
    <source>
        <strain evidence="1 2">UAMH7299</strain>
    </source>
</reference>
<organism evidence="1 2">
    <name type="scientific">Polytolypa hystricis (strain UAMH7299)</name>
    <dbReference type="NCBI Taxonomy" id="1447883"/>
    <lineage>
        <taxon>Eukaryota</taxon>
        <taxon>Fungi</taxon>
        <taxon>Dikarya</taxon>
        <taxon>Ascomycota</taxon>
        <taxon>Pezizomycotina</taxon>
        <taxon>Eurotiomycetes</taxon>
        <taxon>Eurotiomycetidae</taxon>
        <taxon>Onygenales</taxon>
        <taxon>Onygenales incertae sedis</taxon>
        <taxon>Polytolypa</taxon>
    </lineage>
</organism>
<gene>
    <name evidence="1" type="ORF">AJ80_05618</name>
</gene>
<evidence type="ECO:0000313" key="2">
    <source>
        <dbReference type="Proteomes" id="UP000224634"/>
    </source>
</evidence>
<comment type="caution">
    <text evidence="1">The sequence shown here is derived from an EMBL/GenBank/DDBJ whole genome shotgun (WGS) entry which is preliminary data.</text>
</comment>